<dbReference type="GO" id="GO:0006633">
    <property type="term" value="P:fatty acid biosynthetic process"/>
    <property type="evidence" value="ECO:0007669"/>
    <property type="project" value="UniProtKB-KW"/>
</dbReference>
<dbReference type="PANTHER" id="PTHR12863">
    <property type="entry name" value="FATTY ACID HYDROXYLASE"/>
    <property type="match status" value="1"/>
</dbReference>
<name>D3FFD6_CONWI</name>
<keyword evidence="5" id="KW-0479">Metal-binding</keyword>
<evidence type="ECO:0000256" key="13">
    <source>
        <dbReference type="ARBA" id="ARBA00023160"/>
    </source>
</evidence>
<evidence type="ECO:0000256" key="14">
    <source>
        <dbReference type="SAM" id="Phobius"/>
    </source>
</evidence>
<comment type="subcellular location">
    <subcellularLocation>
        <location evidence="2">Endoplasmic reticulum membrane</location>
        <topology evidence="2">Multi-pass membrane protein</topology>
    </subcellularLocation>
</comment>
<dbReference type="AlphaFoldDB" id="D3FFD6"/>
<dbReference type="GO" id="GO:0016020">
    <property type="term" value="C:membrane"/>
    <property type="evidence" value="ECO:0007669"/>
    <property type="project" value="InterPro"/>
</dbReference>
<dbReference type="InterPro" id="IPR014430">
    <property type="entry name" value="Scs7"/>
</dbReference>
<evidence type="ECO:0000256" key="7">
    <source>
        <dbReference type="ARBA" id="ARBA00022832"/>
    </source>
</evidence>
<dbReference type="GO" id="GO:0005506">
    <property type="term" value="F:iron ion binding"/>
    <property type="evidence" value="ECO:0007669"/>
    <property type="project" value="InterPro"/>
</dbReference>
<feature type="transmembrane region" description="Helical" evidence="14">
    <location>
        <begin position="119"/>
        <end position="141"/>
    </location>
</feature>
<keyword evidence="8" id="KW-0862">Zinc</keyword>
<proteinExistence type="predicted"/>
<evidence type="ECO:0000256" key="6">
    <source>
        <dbReference type="ARBA" id="ARBA00022824"/>
    </source>
</evidence>
<comment type="cofactor">
    <cofactor evidence="1">
        <name>Zn(2+)</name>
        <dbReference type="ChEBI" id="CHEBI:29105"/>
    </cofactor>
</comment>
<keyword evidence="12 14" id="KW-0472">Membrane</keyword>
<evidence type="ECO:0000256" key="1">
    <source>
        <dbReference type="ARBA" id="ARBA00001947"/>
    </source>
</evidence>
<evidence type="ECO:0000256" key="11">
    <source>
        <dbReference type="ARBA" id="ARBA00023098"/>
    </source>
</evidence>
<evidence type="ECO:0000256" key="9">
    <source>
        <dbReference type="ARBA" id="ARBA00022989"/>
    </source>
</evidence>
<gene>
    <name evidence="16" type="ordered locus">Cwoe_5323</name>
</gene>
<evidence type="ECO:0000256" key="12">
    <source>
        <dbReference type="ARBA" id="ARBA00023136"/>
    </source>
</evidence>
<keyword evidence="6" id="KW-0256">Endoplasmic reticulum</keyword>
<keyword evidence="4 14" id="KW-0812">Transmembrane</keyword>
<dbReference type="KEGG" id="cwo:Cwoe_5323"/>
<protein>
    <submittedName>
        <fullName evidence="16">Fatty acid hydroxylase</fullName>
    </submittedName>
</protein>
<dbReference type="InterPro" id="IPR006694">
    <property type="entry name" value="Fatty_acid_hydroxylase"/>
</dbReference>
<dbReference type="HOGENOM" id="CLU_034756_1_0_11"/>
<evidence type="ECO:0000256" key="8">
    <source>
        <dbReference type="ARBA" id="ARBA00022833"/>
    </source>
</evidence>
<organism evidence="16 17">
    <name type="scientific">Conexibacter woesei (strain DSM 14684 / CCUG 47730 / CIP 108061 / JCM 11494 / NBRC 100937 / ID131577)</name>
    <dbReference type="NCBI Taxonomy" id="469383"/>
    <lineage>
        <taxon>Bacteria</taxon>
        <taxon>Bacillati</taxon>
        <taxon>Actinomycetota</taxon>
        <taxon>Thermoleophilia</taxon>
        <taxon>Solirubrobacterales</taxon>
        <taxon>Conexibacteraceae</taxon>
        <taxon>Conexibacter</taxon>
    </lineage>
</organism>
<dbReference type="Pfam" id="PF04116">
    <property type="entry name" value="FA_hydroxylase"/>
    <property type="match status" value="1"/>
</dbReference>
<sequence length="225" mass="25758">MATYPRREDLSGMKRSEVLKASPRMFESNLLDRLSRVHWSVPPLLFGPAIVIALVVSFGEMAVWQVPLFALGGYLFWTLTEYWLHRIVFHFEPEEGIGARLHWIIHGVHHDHPNDPLRLVMPPSVSVPLAALFFCLFVLVLGTPNAYAASAGFWAGYLAYDMLHYYVHHLPGGRKPTAWVPRKLHELHMRHHFKEHDRGYGVSAPFWDHVFGTATGTSRRDSAER</sequence>
<dbReference type="RefSeq" id="WP_012936780.1">
    <property type="nucleotide sequence ID" value="NC_013739.1"/>
</dbReference>
<keyword evidence="7" id="KW-0276">Fatty acid metabolism</keyword>
<dbReference type="PANTHER" id="PTHR12863:SF1">
    <property type="entry name" value="FATTY ACID 2-HYDROXYLASE"/>
    <property type="match status" value="1"/>
</dbReference>
<keyword evidence="11" id="KW-0443">Lipid metabolism</keyword>
<evidence type="ECO:0000256" key="10">
    <source>
        <dbReference type="ARBA" id="ARBA00023002"/>
    </source>
</evidence>
<feature type="transmembrane region" description="Helical" evidence="14">
    <location>
        <begin position="39"/>
        <end position="58"/>
    </location>
</feature>
<keyword evidence="3" id="KW-0444">Lipid biosynthesis</keyword>
<feature type="domain" description="Fatty acid hydroxylase" evidence="15">
    <location>
        <begin position="72"/>
        <end position="213"/>
    </location>
</feature>
<dbReference type="EMBL" id="CP001854">
    <property type="protein sequence ID" value="ADB53729.1"/>
    <property type="molecule type" value="Genomic_DNA"/>
</dbReference>
<evidence type="ECO:0000259" key="15">
    <source>
        <dbReference type="Pfam" id="PF04116"/>
    </source>
</evidence>
<dbReference type="eggNOG" id="COG3000">
    <property type="taxonomic scope" value="Bacteria"/>
</dbReference>
<evidence type="ECO:0000256" key="2">
    <source>
        <dbReference type="ARBA" id="ARBA00004477"/>
    </source>
</evidence>
<evidence type="ECO:0000313" key="17">
    <source>
        <dbReference type="Proteomes" id="UP000008229"/>
    </source>
</evidence>
<keyword evidence="17" id="KW-1185">Reference proteome</keyword>
<reference evidence="17" key="2">
    <citation type="submission" date="2010-01" db="EMBL/GenBank/DDBJ databases">
        <title>The complete genome of Conexibacter woesei DSM 14684.</title>
        <authorList>
            <consortium name="US DOE Joint Genome Institute (JGI-PGF)"/>
            <person name="Lucas S."/>
            <person name="Copeland A."/>
            <person name="Lapidus A."/>
            <person name="Glavina del Rio T."/>
            <person name="Dalin E."/>
            <person name="Tice H."/>
            <person name="Bruce D."/>
            <person name="Goodwin L."/>
            <person name="Pitluck S."/>
            <person name="Kyrpides N."/>
            <person name="Mavromatis K."/>
            <person name="Ivanova N."/>
            <person name="Mikhailova N."/>
            <person name="Chertkov O."/>
            <person name="Brettin T."/>
            <person name="Detter J.C."/>
            <person name="Han C."/>
            <person name="Larimer F."/>
            <person name="Land M."/>
            <person name="Hauser L."/>
            <person name="Markowitz V."/>
            <person name="Cheng J.-F."/>
            <person name="Hugenholtz P."/>
            <person name="Woyke T."/>
            <person name="Wu D."/>
            <person name="Pukall R."/>
            <person name="Steenblock K."/>
            <person name="Schneider S."/>
            <person name="Klenk H.-P."/>
            <person name="Eisen J.A."/>
        </authorList>
    </citation>
    <scope>NUCLEOTIDE SEQUENCE [LARGE SCALE GENOMIC DNA]</scope>
    <source>
        <strain evidence="17">DSM 14684 / CIP 108061 / JCM 11494 / NBRC 100937 / ID131577</strain>
    </source>
</reference>
<evidence type="ECO:0000256" key="3">
    <source>
        <dbReference type="ARBA" id="ARBA00022516"/>
    </source>
</evidence>
<keyword evidence="10" id="KW-0560">Oxidoreductase</keyword>
<reference evidence="16 17" key="1">
    <citation type="journal article" date="2010" name="Stand. Genomic Sci.">
        <title>Complete genome sequence of Conexibacter woesei type strain (ID131577).</title>
        <authorList>
            <person name="Pukall R."/>
            <person name="Lapidus A."/>
            <person name="Glavina Del Rio T."/>
            <person name="Copeland A."/>
            <person name="Tice H."/>
            <person name="Cheng J.-F."/>
            <person name="Lucas S."/>
            <person name="Chen F."/>
            <person name="Nolan M."/>
            <person name="Bruce D."/>
            <person name="Goodwin L."/>
            <person name="Pitluck S."/>
            <person name="Mavromatis K."/>
            <person name="Ivanova N."/>
            <person name="Ovchinnikova G."/>
            <person name="Pati A."/>
            <person name="Chen A."/>
            <person name="Palaniappan K."/>
            <person name="Land M."/>
            <person name="Hauser L."/>
            <person name="Chang Y.-J."/>
            <person name="Jeffries C.D."/>
            <person name="Chain P."/>
            <person name="Meincke L."/>
            <person name="Sims D."/>
            <person name="Brettin T."/>
            <person name="Detter J.C."/>
            <person name="Rohde M."/>
            <person name="Goeker M."/>
            <person name="Bristow J."/>
            <person name="Eisen J.A."/>
            <person name="Markowitz V."/>
            <person name="Kyrpides N.C."/>
            <person name="Klenk H.-P."/>
            <person name="Hugenholtz P."/>
        </authorList>
    </citation>
    <scope>NUCLEOTIDE SEQUENCE [LARGE SCALE GENOMIC DNA]</scope>
    <source>
        <strain evidence="17">DSM 14684 / CIP 108061 / JCM 11494 / NBRC 100937 / ID131577</strain>
    </source>
</reference>
<dbReference type="STRING" id="469383.Cwoe_5323"/>
<keyword evidence="13" id="KW-0275">Fatty acid biosynthesis</keyword>
<keyword evidence="9 14" id="KW-1133">Transmembrane helix</keyword>
<accession>D3FFD6</accession>
<evidence type="ECO:0000313" key="16">
    <source>
        <dbReference type="EMBL" id="ADB53729.1"/>
    </source>
</evidence>
<evidence type="ECO:0000256" key="4">
    <source>
        <dbReference type="ARBA" id="ARBA00022692"/>
    </source>
</evidence>
<evidence type="ECO:0000256" key="5">
    <source>
        <dbReference type="ARBA" id="ARBA00022723"/>
    </source>
</evidence>
<dbReference type="GO" id="GO:0080132">
    <property type="term" value="F:fatty acid 2-hydroxylase activity"/>
    <property type="evidence" value="ECO:0007669"/>
    <property type="project" value="InterPro"/>
</dbReference>
<dbReference type="Proteomes" id="UP000008229">
    <property type="component" value="Chromosome"/>
</dbReference>